<dbReference type="GO" id="GO:1990404">
    <property type="term" value="F:NAD+-protein mono-ADP-ribosyltransferase activity"/>
    <property type="evidence" value="ECO:0007669"/>
    <property type="project" value="TreeGrafter"/>
</dbReference>
<protein>
    <recommendedName>
        <fullName evidence="10">Poly [ADP-ribose] polymerase 12-like</fullName>
    </recommendedName>
</protein>
<dbReference type="PANTHER" id="PTHR45740:SF14">
    <property type="entry name" value="NOVEL PROTEIN"/>
    <property type="match status" value="1"/>
</dbReference>
<evidence type="ECO:0000256" key="5">
    <source>
        <dbReference type="SAM" id="MobiDB-lite"/>
    </source>
</evidence>
<keyword evidence="4" id="KW-0863">Zinc-finger</keyword>
<comment type="caution">
    <text evidence="8">The sequence shown here is derived from an EMBL/GenBank/DDBJ whole genome shotgun (WGS) entry which is preliminary data.</text>
</comment>
<feature type="compositionally biased region" description="Basic and acidic residues" evidence="5">
    <location>
        <begin position="103"/>
        <end position="117"/>
    </location>
</feature>
<dbReference type="InterPro" id="IPR000571">
    <property type="entry name" value="Znf_CCCH"/>
</dbReference>
<dbReference type="OMA" id="GRYYQWQ"/>
<feature type="region of interest" description="Disordered" evidence="5">
    <location>
        <begin position="93"/>
        <end position="117"/>
    </location>
</feature>
<feature type="domain" description="WWE" evidence="7">
    <location>
        <begin position="176"/>
        <end position="256"/>
    </location>
</feature>
<feature type="zinc finger region" description="C3H1-type" evidence="4">
    <location>
        <begin position="47"/>
        <end position="73"/>
    </location>
</feature>
<evidence type="ECO:0000256" key="3">
    <source>
        <dbReference type="ARBA" id="ARBA00024347"/>
    </source>
</evidence>
<dbReference type="InterPro" id="IPR037197">
    <property type="entry name" value="WWE_dom_sf"/>
</dbReference>
<dbReference type="SUPFAM" id="SSF117839">
    <property type="entry name" value="WWE domain"/>
    <property type="match status" value="2"/>
</dbReference>
<dbReference type="AlphaFoldDB" id="A0A401RTM8"/>
<dbReference type="Pfam" id="PF02825">
    <property type="entry name" value="WWE"/>
    <property type="match status" value="2"/>
</dbReference>
<dbReference type="Proteomes" id="UP000287033">
    <property type="component" value="Unassembled WGS sequence"/>
</dbReference>
<dbReference type="SMART" id="SM00678">
    <property type="entry name" value="WWE"/>
    <property type="match status" value="1"/>
</dbReference>
<evidence type="ECO:0000313" key="8">
    <source>
        <dbReference type="EMBL" id="GCC21494.1"/>
    </source>
</evidence>
<evidence type="ECO:0000256" key="4">
    <source>
        <dbReference type="PROSITE-ProRule" id="PRU00723"/>
    </source>
</evidence>
<feature type="compositionally biased region" description="Acidic residues" evidence="5">
    <location>
        <begin position="7"/>
        <end position="20"/>
    </location>
</feature>
<accession>A0A401RTM8</accession>
<dbReference type="EMBL" id="BEZZ01002263">
    <property type="protein sequence ID" value="GCC21494.1"/>
    <property type="molecule type" value="Genomic_DNA"/>
</dbReference>
<dbReference type="InterPro" id="IPR051712">
    <property type="entry name" value="ARTD-AVP"/>
</dbReference>
<dbReference type="PANTHER" id="PTHR45740">
    <property type="entry name" value="POLY [ADP-RIBOSE] POLYMERASE"/>
    <property type="match status" value="1"/>
</dbReference>
<dbReference type="PROSITE" id="PS50103">
    <property type="entry name" value="ZF_C3H1"/>
    <property type="match status" value="1"/>
</dbReference>
<dbReference type="Gene3D" id="3.30.720.50">
    <property type="match status" value="2"/>
</dbReference>
<keyword evidence="4" id="KW-0862">Zinc</keyword>
<evidence type="ECO:0000313" key="9">
    <source>
        <dbReference type="Proteomes" id="UP000287033"/>
    </source>
</evidence>
<comment type="subcellular location">
    <subcellularLocation>
        <location evidence="1">Nucleus</location>
    </subcellularLocation>
</comment>
<dbReference type="InterPro" id="IPR004170">
    <property type="entry name" value="WWE_dom"/>
</dbReference>
<name>A0A401RTM8_CHIPU</name>
<feature type="compositionally biased region" description="Low complexity" evidence="5">
    <location>
        <begin position="267"/>
        <end position="276"/>
    </location>
</feature>
<dbReference type="OrthoDB" id="20729at2759"/>
<dbReference type="STRING" id="137246.A0A401RTM8"/>
<organism evidence="8 9">
    <name type="scientific">Chiloscyllium punctatum</name>
    <name type="common">Brownbanded bambooshark</name>
    <name type="synonym">Hemiscyllium punctatum</name>
    <dbReference type="NCBI Taxonomy" id="137246"/>
    <lineage>
        <taxon>Eukaryota</taxon>
        <taxon>Metazoa</taxon>
        <taxon>Chordata</taxon>
        <taxon>Craniata</taxon>
        <taxon>Vertebrata</taxon>
        <taxon>Chondrichthyes</taxon>
        <taxon>Elasmobranchii</taxon>
        <taxon>Galeomorphii</taxon>
        <taxon>Galeoidea</taxon>
        <taxon>Orectolobiformes</taxon>
        <taxon>Hemiscylliidae</taxon>
        <taxon>Chiloscyllium</taxon>
    </lineage>
</organism>
<dbReference type="GO" id="GO:0005634">
    <property type="term" value="C:nucleus"/>
    <property type="evidence" value="ECO:0007669"/>
    <property type="project" value="UniProtKB-SubCell"/>
</dbReference>
<comment type="similarity">
    <text evidence="3">Belongs to the ARTD/PARP family.</text>
</comment>
<evidence type="ECO:0000256" key="1">
    <source>
        <dbReference type="ARBA" id="ARBA00004123"/>
    </source>
</evidence>
<evidence type="ECO:0000259" key="6">
    <source>
        <dbReference type="PROSITE" id="PS50103"/>
    </source>
</evidence>
<keyword evidence="9" id="KW-1185">Reference proteome</keyword>
<feature type="domain" description="C3H1-type" evidence="6">
    <location>
        <begin position="47"/>
        <end position="73"/>
    </location>
</feature>
<reference evidence="8 9" key="1">
    <citation type="journal article" date="2018" name="Nat. Ecol. Evol.">
        <title>Shark genomes provide insights into elasmobranch evolution and the origin of vertebrates.</title>
        <authorList>
            <person name="Hara Y"/>
            <person name="Yamaguchi K"/>
            <person name="Onimaru K"/>
            <person name="Kadota M"/>
            <person name="Koyanagi M"/>
            <person name="Keeley SD"/>
            <person name="Tatsumi K"/>
            <person name="Tanaka K"/>
            <person name="Motone F"/>
            <person name="Kageyama Y"/>
            <person name="Nozu R"/>
            <person name="Adachi N"/>
            <person name="Nishimura O"/>
            <person name="Nakagawa R"/>
            <person name="Tanegashima C"/>
            <person name="Kiyatake I"/>
            <person name="Matsumoto R"/>
            <person name="Murakumo K"/>
            <person name="Nishida K"/>
            <person name="Terakita A"/>
            <person name="Kuratani S"/>
            <person name="Sato K"/>
            <person name="Hyodo S Kuraku.S."/>
        </authorList>
    </citation>
    <scope>NUCLEOTIDE SEQUENCE [LARGE SCALE GENOMIC DNA]</scope>
</reference>
<dbReference type="GO" id="GO:0003950">
    <property type="term" value="F:NAD+ poly-ADP-ribosyltransferase activity"/>
    <property type="evidence" value="ECO:0007669"/>
    <property type="project" value="TreeGrafter"/>
</dbReference>
<evidence type="ECO:0000256" key="2">
    <source>
        <dbReference type="ARBA" id="ARBA00023242"/>
    </source>
</evidence>
<feature type="region of interest" description="Disordered" evidence="5">
    <location>
        <begin position="1"/>
        <end position="31"/>
    </location>
</feature>
<dbReference type="InterPro" id="IPR018123">
    <property type="entry name" value="WWE-dom_subgr"/>
</dbReference>
<feature type="domain" description="WWE" evidence="7">
    <location>
        <begin position="272"/>
        <end position="360"/>
    </location>
</feature>
<dbReference type="Pfam" id="PF23466">
    <property type="entry name" value="WWE_4"/>
    <property type="match status" value="1"/>
</dbReference>
<dbReference type="GO" id="GO:0008270">
    <property type="term" value="F:zinc ion binding"/>
    <property type="evidence" value="ECO:0007669"/>
    <property type="project" value="UniProtKB-KW"/>
</dbReference>
<sequence>MACNVESSEEDASFSNDSDEQLSGSDAASLSGEEFDAERSEQCLAGGPQTVPCKYYNKGYCKNRNCTYLHVCKYHFDGNCKFGKNCRLSHRMRSDSESSSSSDEDKPTRGRRQLTEKHYQWQIRDSKGWNDIKHDHVIEAQYSMPGTKGMKLYHTKCGLISIDFNKMRVRGKDLKVRRKTLENSPVKDEWLWYYHCKHNWKLFSDKNNKSADIERQYQQNLQNSIQITLNRRLYEIRFHEMIQVSLVTRNKRRLKRRPKLQKTRRANSSLSDSMDDLNISGQRKQYIWQFSGNHGNWFDYKMQRGTDTECSVSSKEIESEYLQNQQGGMIFYMNNSKYKLDFSAMTQRNLSTGATRSIRRVCLSLSGKEIEDDSQ</sequence>
<feature type="compositionally biased region" description="Basic residues" evidence="5">
    <location>
        <begin position="253"/>
        <end position="265"/>
    </location>
</feature>
<evidence type="ECO:0000259" key="7">
    <source>
        <dbReference type="PROSITE" id="PS50918"/>
    </source>
</evidence>
<feature type="region of interest" description="Disordered" evidence="5">
    <location>
        <begin position="253"/>
        <end position="276"/>
    </location>
</feature>
<proteinExistence type="inferred from homology"/>
<keyword evidence="2" id="KW-0539">Nucleus</keyword>
<gene>
    <name evidence="8" type="ORF">chiPu_0019966</name>
</gene>
<evidence type="ECO:0008006" key="10">
    <source>
        <dbReference type="Google" id="ProtNLM"/>
    </source>
</evidence>
<keyword evidence="4" id="KW-0479">Metal-binding</keyword>
<dbReference type="PROSITE" id="PS50918">
    <property type="entry name" value="WWE"/>
    <property type="match status" value="2"/>
</dbReference>